<dbReference type="AlphaFoldDB" id="A0ABD0Y3Q0"/>
<dbReference type="Proteomes" id="UP001558652">
    <property type="component" value="Unassembled WGS sequence"/>
</dbReference>
<proteinExistence type="predicted"/>
<evidence type="ECO:0000256" key="1">
    <source>
        <dbReference type="SAM" id="Phobius"/>
    </source>
</evidence>
<feature type="transmembrane region" description="Helical" evidence="1">
    <location>
        <begin position="42"/>
        <end position="60"/>
    </location>
</feature>
<protein>
    <submittedName>
        <fullName evidence="2">Uncharacterized protein</fullName>
    </submittedName>
</protein>
<feature type="transmembrane region" description="Helical" evidence="1">
    <location>
        <begin position="147"/>
        <end position="167"/>
    </location>
</feature>
<keyword evidence="1" id="KW-0472">Membrane</keyword>
<feature type="transmembrane region" description="Helical" evidence="1">
    <location>
        <begin position="72"/>
        <end position="94"/>
    </location>
</feature>
<dbReference type="EMBL" id="JBFDAA010000014">
    <property type="protein sequence ID" value="KAL1122010.1"/>
    <property type="molecule type" value="Genomic_DNA"/>
</dbReference>
<accession>A0ABD0Y3Q0</accession>
<evidence type="ECO:0000313" key="2">
    <source>
        <dbReference type="EMBL" id="KAL1122010.1"/>
    </source>
</evidence>
<feature type="transmembrane region" description="Helical" evidence="1">
    <location>
        <begin position="6"/>
        <end position="30"/>
    </location>
</feature>
<sequence>MDIATLYEWIICPMRLVASLLCPLGVFPYGLDDGGRRVSARWWSLGVFGCQLCASSYNYARVMSDRLGRGVTLPAVLPMLLSTLTLLLAALALSRLQSTALQLSRILQLSLQPPALTLNFCLATQLCLVAGIVSTGLVGTDRPGFRAFYMGILCLMHLLLLSLTVQVQSFPIR</sequence>
<feature type="transmembrane region" description="Helical" evidence="1">
    <location>
        <begin position="115"/>
        <end position="135"/>
    </location>
</feature>
<evidence type="ECO:0000313" key="3">
    <source>
        <dbReference type="Proteomes" id="UP001558652"/>
    </source>
</evidence>
<keyword evidence="1" id="KW-1133">Transmembrane helix</keyword>
<gene>
    <name evidence="2" type="ORF">AAG570_003417</name>
</gene>
<keyword evidence="3" id="KW-1185">Reference proteome</keyword>
<reference evidence="2 3" key="1">
    <citation type="submission" date="2024-07" db="EMBL/GenBank/DDBJ databases">
        <title>Chromosome-level genome assembly of the water stick insect Ranatra chinensis (Heteroptera: Nepidae).</title>
        <authorList>
            <person name="Liu X."/>
        </authorList>
    </citation>
    <scope>NUCLEOTIDE SEQUENCE [LARGE SCALE GENOMIC DNA]</scope>
    <source>
        <strain evidence="2">Cailab_2021Rc</strain>
        <tissue evidence="2">Muscle</tissue>
    </source>
</reference>
<organism evidence="2 3">
    <name type="scientific">Ranatra chinensis</name>
    <dbReference type="NCBI Taxonomy" id="642074"/>
    <lineage>
        <taxon>Eukaryota</taxon>
        <taxon>Metazoa</taxon>
        <taxon>Ecdysozoa</taxon>
        <taxon>Arthropoda</taxon>
        <taxon>Hexapoda</taxon>
        <taxon>Insecta</taxon>
        <taxon>Pterygota</taxon>
        <taxon>Neoptera</taxon>
        <taxon>Paraneoptera</taxon>
        <taxon>Hemiptera</taxon>
        <taxon>Heteroptera</taxon>
        <taxon>Panheteroptera</taxon>
        <taxon>Nepomorpha</taxon>
        <taxon>Nepidae</taxon>
        <taxon>Ranatrinae</taxon>
        <taxon>Ranatra</taxon>
    </lineage>
</organism>
<comment type="caution">
    <text evidence="2">The sequence shown here is derived from an EMBL/GenBank/DDBJ whole genome shotgun (WGS) entry which is preliminary data.</text>
</comment>
<keyword evidence="1" id="KW-0812">Transmembrane</keyword>
<name>A0ABD0Y3Q0_9HEMI</name>